<dbReference type="InterPro" id="IPR037066">
    <property type="entry name" value="Plug_dom_sf"/>
</dbReference>
<keyword evidence="10" id="KW-0732">Signal</keyword>
<dbReference type="EMBL" id="BJLY01000001">
    <property type="protein sequence ID" value="GEB02595.1"/>
    <property type="molecule type" value="Genomic_DNA"/>
</dbReference>
<sequence length="1015" mass="109101">MRMGRRFRFGATLCSATILGTIAVPAMFLEAHAADTDATTSTKTKKIVKKTATAPSAATAPAAASAKHSGNAAVLRTARQGDTEPKGGSESIIVTGSLIHDPNLHSASPMTQLTRQGLQQRGIKTVTDALQQLSSNGAGNLTSAFSANGAFAAGASAPSLRGLSTDSTLVLMDGQRLSYYPLSDDGERNFVDTQWMPSSIMERTDVLQDGGSATYGADAVAGVVNMVTRRQIKGVEANAEGGLSQRGDTGHQRLYATFGHGDLDRDGYNVYINSEYQQDDALYNRQLGYPYNSGDLTGIGGGNGNYNVASNGAINNFVATPNAVVRPVDSSGAAAGPWQLLNPSAGCSATGGGGLVTGTVNGGVGNNNQACTMNSERYGMVVPSVRRISASAHFIANVTPRSQFTTMFNYAQTDTYELSHNPYPVQTSNQNKSVSLIGIQIPALLPNGQLNPNDPFAAQGQNANIYGTFGNNVPGNTQFSQTFRGSARYSGWEPSKWGSDWKYDVNFVGMNTLLDQTYTGYPNVYALQNAVNDGTYNFVNPSQTPASVVNSIFPNVTTHSRSQEYSGEMTASKGLFRLPGGMTTLAIGGNVRWEALNDPNANPTINNVASTQLYAGINPFNAQGSRWVESGFFEVALPFHKMFDADISGRYDNYSTGNRHFSPKVGVNFRPTDSLTMRGTFSRGFRIPSFAETGGSNVGYTNYTIKNADWIAEHNGDAYTNAYSLGVNSSGNKNLKPEISTNVTGGMVFHPTNWVSLSVDYYYIEKQRYITANPIQAGDVAEAYIANGGSYSAPGVTVTPDTVDPQDPSASVRPGIINIGYINANKLVTDGVDAEFSARHRLPGALHDVMWSSHGQFTYVRNFNLTLPNGSVQHYAGTIGPWEAVSASGTPRWRANWANTFTWKSLSVTPTVYYTSGYKTVSEDYQAGLGCGQSLAQVNNSFAPAQCHVKNWWDVDLTLSYQVNKRLNVYANVYNLLGFRAPYDFATYGSYLYNSSWAQKGIIMRSFQFGATLTL</sequence>
<gene>
    <name evidence="13" type="primary">btuB_1</name>
    <name evidence="13" type="ORF">GRO01_01710</name>
</gene>
<evidence type="ECO:0000256" key="10">
    <source>
        <dbReference type="SAM" id="SignalP"/>
    </source>
</evidence>
<keyword evidence="2 8" id="KW-0813">Transport</keyword>
<dbReference type="PANTHER" id="PTHR47234">
    <property type="match status" value="1"/>
</dbReference>
<proteinExistence type="inferred from homology"/>
<evidence type="ECO:0000259" key="11">
    <source>
        <dbReference type="Pfam" id="PF00593"/>
    </source>
</evidence>
<dbReference type="Pfam" id="PF07715">
    <property type="entry name" value="Plug"/>
    <property type="match status" value="1"/>
</dbReference>
<evidence type="ECO:0000256" key="2">
    <source>
        <dbReference type="ARBA" id="ARBA00022448"/>
    </source>
</evidence>
<dbReference type="Gene3D" id="2.40.170.20">
    <property type="entry name" value="TonB-dependent receptor, beta-barrel domain"/>
    <property type="match status" value="1"/>
</dbReference>
<evidence type="ECO:0000313" key="13">
    <source>
        <dbReference type="EMBL" id="GEB02595.1"/>
    </source>
</evidence>
<evidence type="ECO:0000256" key="3">
    <source>
        <dbReference type="ARBA" id="ARBA00022452"/>
    </source>
</evidence>
<keyword evidence="5 9" id="KW-0798">TonB box</keyword>
<feature type="domain" description="TonB-dependent receptor-like beta-barrel" evidence="11">
    <location>
        <begin position="464"/>
        <end position="976"/>
    </location>
</feature>
<dbReference type="STRING" id="586239.AD943_04245"/>
<evidence type="ECO:0000256" key="1">
    <source>
        <dbReference type="ARBA" id="ARBA00004571"/>
    </source>
</evidence>
<evidence type="ECO:0000256" key="6">
    <source>
        <dbReference type="ARBA" id="ARBA00023136"/>
    </source>
</evidence>
<comment type="similarity">
    <text evidence="8 9">Belongs to the TonB-dependent receptor family.</text>
</comment>
<dbReference type="InterPro" id="IPR036942">
    <property type="entry name" value="Beta-barrel_TonB_sf"/>
</dbReference>
<dbReference type="PROSITE" id="PS52016">
    <property type="entry name" value="TONB_DEPENDENT_REC_3"/>
    <property type="match status" value="1"/>
</dbReference>
<dbReference type="InterPro" id="IPR039426">
    <property type="entry name" value="TonB-dep_rcpt-like"/>
</dbReference>
<keyword evidence="3 8" id="KW-1134">Transmembrane beta strand</keyword>
<dbReference type="AlphaFoldDB" id="A0A4Y3M1V8"/>
<dbReference type="InterPro" id="IPR000531">
    <property type="entry name" value="Beta-barrel_TonB"/>
</dbReference>
<feature type="signal peptide" evidence="10">
    <location>
        <begin position="1"/>
        <end position="33"/>
    </location>
</feature>
<comment type="subcellular location">
    <subcellularLocation>
        <location evidence="1 8">Cell outer membrane</location>
        <topology evidence="1 8">Multi-pass membrane protein</topology>
    </subcellularLocation>
</comment>
<feature type="chain" id="PRO_5021235858" evidence="10">
    <location>
        <begin position="34"/>
        <end position="1015"/>
    </location>
</feature>
<dbReference type="GO" id="GO:0009279">
    <property type="term" value="C:cell outer membrane"/>
    <property type="evidence" value="ECO:0007669"/>
    <property type="project" value="UniProtKB-SubCell"/>
</dbReference>
<evidence type="ECO:0000313" key="14">
    <source>
        <dbReference type="Proteomes" id="UP000320772"/>
    </source>
</evidence>
<keyword evidence="14" id="KW-1185">Reference proteome</keyword>
<evidence type="ECO:0000256" key="4">
    <source>
        <dbReference type="ARBA" id="ARBA00022692"/>
    </source>
</evidence>
<name>A0A4Y3M1V8_9PROT</name>
<dbReference type="Pfam" id="PF00593">
    <property type="entry name" value="TonB_dep_Rec_b-barrel"/>
    <property type="match status" value="1"/>
</dbReference>
<evidence type="ECO:0000259" key="12">
    <source>
        <dbReference type="Pfam" id="PF07715"/>
    </source>
</evidence>
<dbReference type="Gene3D" id="2.170.130.10">
    <property type="entry name" value="TonB-dependent receptor, plug domain"/>
    <property type="match status" value="1"/>
</dbReference>
<comment type="caution">
    <text evidence="13">The sequence shown here is derived from an EMBL/GenBank/DDBJ whole genome shotgun (WGS) entry which is preliminary data.</text>
</comment>
<dbReference type="Proteomes" id="UP000320772">
    <property type="component" value="Unassembled WGS sequence"/>
</dbReference>
<keyword evidence="7 8" id="KW-0998">Cell outer membrane</keyword>
<accession>A0A4Y3M1V8</accession>
<dbReference type="InterPro" id="IPR012910">
    <property type="entry name" value="Plug_dom"/>
</dbReference>
<dbReference type="PANTHER" id="PTHR47234:SF1">
    <property type="entry name" value="TONB-DEPENDENT RECEPTOR"/>
    <property type="match status" value="1"/>
</dbReference>
<protein>
    <submittedName>
        <fullName evidence="13">TonB-dependent receptor</fullName>
    </submittedName>
</protein>
<evidence type="ECO:0000256" key="9">
    <source>
        <dbReference type="RuleBase" id="RU003357"/>
    </source>
</evidence>
<dbReference type="SUPFAM" id="SSF56935">
    <property type="entry name" value="Porins"/>
    <property type="match status" value="1"/>
</dbReference>
<reference evidence="13 14" key="1">
    <citation type="submission" date="2019-06" db="EMBL/GenBank/DDBJ databases">
        <title>Whole genome shotgun sequence of Gluconobacter roseus NBRC 3990.</title>
        <authorList>
            <person name="Hosoyama A."/>
            <person name="Uohara A."/>
            <person name="Ohji S."/>
            <person name="Ichikawa N."/>
        </authorList>
    </citation>
    <scope>NUCLEOTIDE SEQUENCE [LARGE SCALE GENOMIC DNA]</scope>
    <source>
        <strain evidence="13 14">NBRC 3990</strain>
    </source>
</reference>
<keyword evidence="13" id="KW-0675">Receptor</keyword>
<evidence type="ECO:0000256" key="8">
    <source>
        <dbReference type="PROSITE-ProRule" id="PRU01360"/>
    </source>
</evidence>
<evidence type="ECO:0000256" key="7">
    <source>
        <dbReference type="ARBA" id="ARBA00023237"/>
    </source>
</evidence>
<feature type="domain" description="TonB-dependent receptor plug" evidence="12">
    <location>
        <begin position="106"/>
        <end position="223"/>
    </location>
</feature>
<keyword evidence="4 8" id="KW-0812">Transmembrane</keyword>
<evidence type="ECO:0000256" key="5">
    <source>
        <dbReference type="ARBA" id="ARBA00023077"/>
    </source>
</evidence>
<organism evidence="13 14">
    <name type="scientific">Gluconobacter roseus NBRC 3990</name>
    <dbReference type="NCBI Taxonomy" id="1307950"/>
    <lineage>
        <taxon>Bacteria</taxon>
        <taxon>Pseudomonadati</taxon>
        <taxon>Pseudomonadota</taxon>
        <taxon>Alphaproteobacteria</taxon>
        <taxon>Acetobacterales</taxon>
        <taxon>Acetobacteraceae</taxon>
        <taxon>Gluconobacter</taxon>
    </lineage>
</organism>
<keyword evidence="6 8" id="KW-0472">Membrane</keyword>